<organism evidence="1">
    <name type="scientific">Magnetospirillum gryphiswaldense</name>
    <dbReference type="NCBI Taxonomy" id="55518"/>
    <lineage>
        <taxon>Bacteria</taxon>
        <taxon>Pseudomonadati</taxon>
        <taxon>Pseudomonadota</taxon>
        <taxon>Alphaproteobacteria</taxon>
        <taxon>Rhodospirillales</taxon>
        <taxon>Rhodospirillaceae</taxon>
        <taxon>Magnetospirillum</taxon>
    </lineage>
</organism>
<proteinExistence type="predicted"/>
<dbReference type="RefSeq" id="WP_106003208.1">
    <property type="nucleotide sequence ID" value="NZ_CP027527.1"/>
</dbReference>
<evidence type="ECO:0000313" key="1">
    <source>
        <dbReference type="EMBL" id="CAM77272.1"/>
    </source>
</evidence>
<dbReference type="EMBL" id="CU459003">
    <property type="protein sequence ID" value="CAM77272.1"/>
    <property type="molecule type" value="Genomic_DNA"/>
</dbReference>
<protein>
    <submittedName>
        <fullName evidence="1">Uncharacterized protein</fullName>
    </submittedName>
</protein>
<gene>
    <name evidence="1" type="ORF">MGR_2458</name>
</gene>
<dbReference type="AlphaFoldDB" id="A4U315"/>
<reference evidence="1" key="1">
    <citation type="journal article" date="2007" name="J. Bacteriol.">
        <title>Comparative genome analysis of four magnetotactic bacteria reveals a complex set of group-specific genes implicated in magnetosome biomineralization and function.</title>
        <authorList>
            <person name="Richter M."/>
            <person name="Kube M."/>
            <person name="Bazylinski D.A."/>
            <person name="Lombardot T."/>
            <person name="Gloeckner F.O."/>
            <person name="Reinhardt R."/>
            <person name="Schueler D."/>
        </authorList>
    </citation>
    <scope>NUCLEOTIDE SEQUENCE</scope>
    <source>
        <strain evidence="1">MSR-1</strain>
    </source>
</reference>
<accession>A4U315</accession>
<name>A4U315_9PROT</name>
<sequence length="88" mass="9427">MSLSIRQNSPLLSQPLDGGGVILRDIKGHLVGLLGHSPNIIATALSRGLDAYLADGWFLGVVPQVDPDALPITPTHGWRLIRRAKAIQ</sequence>